<dbReference type="InterPro" id="IPR014986">
    <property type="entry name" value="XkdN-like"/>
</dbReference>
<proteinExistence type="predicted"/>
<name>A0A7R7ENM8_9FIRM</name>
<dbReference type="Proteomes" id="UP000595897">
    <property type="component" value="Chromosome"/>
</dbReference>
<dbReference type="KEGG" id="ahb:bsdtb5_33640"/>
<organism evidence="1 2">
    <name type="scientific">Anaeromicropila herbilytica</name>
    <dbReference type="NCBI Taxonomy" id="2785025"/>
    <lineage>
        <taxon>Bacteria</taxon>
        <taxon>Bacillati</taxon>
        <taxon>Bacillota</taxon>
        <taxon>Clostridia</taxon>
        <taxon>Lachnospirales</taxon>
        <taxon>Lachnospiraceae</taxon>
        <taxon>Anaeromicropila</taxon>
    </lineage>
</organism>
<gene>
    <name evidence="1" type="ORF">bsdtb5_33640</name>
</gene>
<sequence>MNLVDGLLALDKEDVLKKETAKVEIKRLSKLTGEPFMVEVQAISARRYQEIQSDLLNKNGSVDYSKIYEVNQSIVMEGVINPNLRDQKLLDHFDVRTPRELTQILFQGGDMVKLADLIANVSGFSDEDEKEQEDEIKN</sequence>
<reference evidence="1 2" key="1">
    <citation type="submission" date="2020-11" db="EMBL/GenBank/DDBJ databases">
        <title>Draft genome sequencing of a Lachnospiraceae strain isolated from anoxic soil subjected to BSD treatment.</title>
        <authorList>
            <person name="Uek A."/>
            <person name="Tonouchi A."/>
        </authorList>
    </citation>
    <scope>NUCLEOTIDE SEQUENCE [LARGE SCALE GENOMIC DNA]</scope>
    <source>
        <strain evidence="1 2">TB5</strain>
    </source>
</reference>
<accession>A0A7R7ENM8</accession>
<dbReference type="EMBL" id="AP024169">
    <property type="protein sequence ID" value="BCN32069.1"/>
    <property type="molecule type" value="Genomic_DNA"/>
</dbReference>
<dbReference type="Gene3D" id="3.30.2220.30">
    <property type="match status" value="1"/>
</dbReference>
<keyword evidence="2" id="KW-1185">Reference proteome</keyword>
<dbReference type="Pfam" id="PF08890">
    <property type="entry name" value="Phage_TAC_5"/>
    <property type="match status" value="1"/>
</dbReference>
<dbReference type="InterPro" id="IPR038559">
    <property type="entry name" value="XkdN-like_sf"/>
</dbReference>
<dbReference type="RefSeq" id="WP_271713150.1">
    <property type="nucleotide sequence ID" value="NZ_AP024169.1"/>
</dbReference>
<dbReference type="AlphaFoldDB" id="A0A7R7ENM8"/>
<protein>
    <submittedName>
        <fullName evidence="1">Uncharacterized protein</fullName>
    </submittedName>
</protein>
<evidence type="ECO:0000313" key="2">
    <source>
        <dbReference type="Proteomes" id="UP000595897"/>
    </source>
</evidence>
<evidence type="ECO:0000313" key="1">
    <source>
        <dbReference type="EMBL" id="BCN32069.1"/>
    </source>
</evidence>